<evidence type="ECO:0000313" key="8">
    <source>
        <dbReference type="Proteomes" id="UP000251314"/>
    </source>
</evidence>
<evidence type="ECO:0000313" key="3">
    <source>
        <dbReference type="EMBL" id="KAG2894164.1"/>
    </source>
</evidence>
<evidence type="ECO:0000256" key="1">
    <source>
        <dbReference type="SAM" id="MobiDB-lite"/>
    </source>
</evidence>
<evidence type="ECO:0000313" key="2">
    <source>
        <dbReference type="EMBL" id="KAG2842357.1"/>
    </source>
</evidence>
<feature type="region of interest" description="Disordered" evidence="1">
    <location>
        <begin position="61"/>
        <end position="127"/>
    </location>
</feature>
<organism evidence="7 8">
    <name type="scientific">Phytophthora cactorum</name>
    <dbReference type="NCBI Taxonomy" id="29920"/>
    <lineage>
        <taxon>Eukaryota</taxon>
        <taxon>Sar</taxon>
        <taxon>Stramenopiles</taxon>
        <taxon>Oomycota</taxon>
        <taxon>Peronosporomycetes</taxon>
        <taxon>Peronosporales</taxon>
        <taxon>Peronosporaceae</taxon>
        <taxon>Phytophthora</taxon>
    </lineage>
</organism>
<dbReference type="Proteomes" id="UP000697107">
    <property type="component" value="Unassembled WGS sequence"/>
</dbReference>
<gene>
    <name evidence="7" type="ORF">PC110_g22455</name>
    <name evidence="2" type="ORF">PC113_g18827</name>
    <name evidence="3" type="ORF">PC115_g18239</name>
    <name evidence="4" type="ORF">PC117_g20307</name>
    <name evidence="5" type="ORF">PC118_g1231</name>
    <name evidence="6" type="ORF">PC129_g21245</name>
</gene>
<evidence type="ECO:0000313" key="4">
    <source>
        <dbReference type="EMBL" id="KAG2907066.1"/>
    </source>
</evidence>
<dbReference type="EMBL" id="RCMV01001657">
    <property type="protein sequence ID" value="KAG3207716.1"/>
    <property type="molecule type" value="Genomic_DNA"/>
</dbReference>
<dbReference type="AlphaFoldDB" id="A0A329R9B8"/>
<protein>
    <submittedName>
        <fullName evidence="7">Uncharacterized protein</fullName>
    </submittedName>
</protein>
<dbReference type="Proteomes" id="UP000735874">
    <property type="component" value="Unassembled WGS sequence"/>
</dbReference>
<feature type="compositionally biased region" description="Low complexity" evidence="1">
    <location>
        <begin position="110"/>
        <end position="127"/>
    </location>
</feature>
<evidence type="ECO:0000313" key="7">
    <source>
        <dbReference type="EMBL" id="RAW21103.1"/>
    </source>
</evidence>
<dbReference type="OrthoDB" id="10425695at2759"/>
<dbReference type="Proteomes" id="UP000774804">
    <property type="component" value="Unassembled WGS sequence"/>
</dbReference>
<evidence type="ECO:0000313" key="5">
    <source>
        <dbReference type="EMBL" id="KAG2998572.1"/>
    </source>
</evidence>
<dbReference type="Proteomes" id="UP000760860">
    <property type="component" value="Unassembled WGS sequence"/>
</dbReference>
<name>A0A329R9B8_9STRA</name>
<keyword evidence="8" id="KW-1185">Reference proteome</keyword>
<reference evidence="7 8" key="1">
    <citation type="submission" date="2018-01" db="EMBL/GenBank/DDBJ databases">
        <title>Draft genome of the strawberry crown rot pathogen Phytophthora cactorum.</title>
        <authorList>
            <person name="Armitage A.D."/>
            <person name="Lysoe E."/>
            <person name="Nellist C.F."/>
            <person name="Harrison R.J."/>
            <person name="Brurberg M.B."/>
        </authorList>
    </citation>
    <scope>NUCLEOTIDE SEQUENCE [LARGE SCALE GENOMIC DNA]</scope>
    <source>
        <strain evidence="7 8">10300</strain>
    </source>
</reference>
<comment type="caution">
    <text evidence="7">The sequence shown here is derived from an EMBL/GenBank/DDBJ whole genome shotgun (WGS) entry which is preliminary data.</text>
</comment>
<feature type="region of interest" description="Disordered" evidence="1">
    <location>
        <begin position="1"/>
        <end position="45"/>
    </location>
</feature>
<proteinExistence type="predicted"/>
<dbReference type="EMBL" id="MJFZ01002046">
    <property type="protein sequence ID" value="RAW21103.1"/>
    <property type="molecule type" value="Genomic_DNA"/>
</dbReference>
<dbReference type="Proteomes" id="UP000736787">
    <property type="component" value="Unassembled WGS sequence"/>
</dbReference>
<reference evidence="2" key="2">
    <citation type="submission" date="2018-10" db="EMBL/GenBank/DDBJ databases">
        <title>Effector identification in a new, highly contiguous assembly of the strawberry crown rot pathogen Phytophthora cactorum.</title>
        <authorList>
            <person name="Armitage A.D."/>
            <person name="Nellist C.F."/>
            <person name="Bates H."/>
            <person name="Vickerstaff R.J."/>
            <person name="Harrison R.J."/>
        </authorList>
    </citation>
    <scope>NUCLEOTIDE SEQUENCE</scope>
    <source>
        <strain evidence="2">15-7</strain>
        <strain evidence="3">4032</strain>
        <strain evidence="4">4040</strain>
        <strain evidence="5">P415</strain>
        <strain evidence="6">P421</strain>
    </source>
</reference>
<evidence type="ECO:0000313" key="6">
    <source>
        <dbReference type="EMBL" id="KAG3207716.1"/>
    </source>
</evidence>
<dbReference type="EMBL" id="RCMK01000937">
    <property type="protein sequence ID" value="KAG2907066.1"/>
    <property type="molecule type" value="Genomic_DNA"/>
</dbReference>
<dbReference type="EMBL" id="RCMG01000915">
    <property type="protein sequence ID" value="KAG2842357.1"/>
    <property type="molecule type" value="Genomic_DNA"/>
</dbReference>
<dbReference type="EMBL" id="RCMI01000927">
    <property type="protein sequence ID" value="KAG2894164.1"/>
    <property type="molecule type" value="Genomic_DNA"/>
</dbReference>
<accession>A0A329R9B8</accession>
<dbReference type="Proteomes" id="UP000251314">
    <property type="component" value="Unassembled WGS sequence"/>
</dbReference>
<dbReference type="VEuPathDB" id="FungiDB:PC110_g22455"/>
<feature type="compositionally biased region" description="Basic and acidic residues" evidence="1">
    <location>
        <begin position="77"/>
        <end position="87"/>
    </location>
</feature>
<sequence>MIATDGVSAVSIAHATDGVDDTSTTDVESRLETANSASGAPQDAVTSVVSVSSASTYVMEDATSAPSGGGVSAAPEGRPHGVREVHALPEYGQVLPRNESHDKQVVAAKTSAADATNTQTATAESTA</sequence>
<dbReference type="EMBL" id="RCML01000015">
    <property type="protein sequence ID" value="KAG2998572.1"/>
    <property type="molecule type" value="Genomic_DNA"/>
</dbReference>